<accession>A0A200QWN2</accession>
<sequence length="513" mass="59341">MMKNNEGFDNDSDRISDLPDCVIHCIFKFLDTKYAVQTCVLSKRWRYVWKSLPFLYFNSCLYLPNNKTKLFKGFNDFVDKVLLFRDDTSNIQSFFFTNHGCPIPLDDIHYDFKTWILTALRSNVEDLDLSVSPDIKSYRLTHHGYFHQLPHECLFSCKSLRILKLNFCFGDCPTELKIPDSMSLPRLKTLVLRGFRFEYSSNNIANKIFSSSCCPVLESLSLSGCVFNETGLDISAPQLKHLEIENYRYFYPPSYSNEENFDEEDEYPIKLYAPNLISFDCKDHLMSRDYSIENLSALVKAEIGLGTDVYDGDEVPYLNDKERKLYSQRMMKFLRALHNVETLAIRAPFLYVVSADTALLESTHIQFCNIRCLKLRTWLSRDCINSITYILRISPNIETLFLDIIRDKKGILPIYAIPDEVRFNSANIEIHLETEVSLHHLKDVTIRGAQGRLNEFAFLEILLKKAMVLKSVTLYTPKKKSPNSIPIKTQSEKIVQQLQALPRAASSIIFTVV</sequence>
<protein>
    <submittedName>
        <fullName evidence="2">F-box domain</fullName>
    </submittedName>
</protein>
<dbReference type="SUPFAM" id="SSF52047">
    <property type="entry name" value="RNI-like"/>
    <property type="match status" value="1"/>
</dbReference>
<dbReference type="InParanoid" id="A0A200QWN2"/>
<name>A0A200QWN2_MACCD</name>
<feature type="domain" description="F-box" evidence="1">
    <location>
        <begin position="18"/>
        <end position="58"/>
    </location>
</feature>
<dbReference type="SMART" id="SM00256">
    <property type="entry name" value="FBOX"/>
    <property type="match status" value="1"/>
</dbReference>
<gene>
    <name evidence="2" type="ORF">BVC80_8955g56</name>
</gene>
<dbReference type="InterPro" id="IPR036047">
    <property type="entry name" value="F-box-like_dom_sf"/>
</dbReference>
<organism evidence="2 3">
    <name type="scientific">Macleaya cordata</name>
    <name type="common">Five-seeded plume-poppy</name>
    <name type="synonym">Bocconia cordata</name>
    <dbReference type="NCBI Taxonomy" id="56857"/>
    <lineage>
        <taxon>Eukaryota</taxon>
        <taxon>Viridiplantae</taxon>
        <taxon>Streptophyta</taxon>
        <taxon>Embryophyta</taxon>
        <taxon>Tracheophyta</taxon>
        <taxon>Spermatophyta</taxon>
        <taxon>Magnoliopsida</taxon>
        <taxon>Ranunculales</taxon>
        <taxon>Papaveraceae</taxon>
        <taxon>Papaveroideae</taxon>
        <taxon>Macleaya</taxon>
    </lineage>
</organism>
<comment type="caution">
    <text evidence="2">The sequence shown here is derived from an EMBL/GenBank/DDBJ whole genome shotgun (WGS) entry which is preliminary data.</text>
</comment>
<dbReference type="InterPro" id="IPR032675">
    <property type="entry name" value="LRR_dom_sf"/>
</dbReference>
<dbReference type="STRING" id="56857.A0A200QWN2"/>
<dbReference type="Gene3D" id="3.80.10.10">
    <property type="entry name" value="Ribonuclease Inhibitor"/>
    <property type="match status" value="1"/>
</dbReference>
<evidence type="ECO:0000259" key="1">
    <source>
        <dbReference type="SMART" id="SM00256"/>
    </source>
</evidence>
<dbReference type="OrthoDB" id="1848700at2759"/>
<evidence type="ECO:0000313" key="3">
    <source>
        <dbReference type="Proteomes" id="UP000195402"/>
    </source>
</evidence>
<evidence type="ECO:0000313" key="2">
    <source>
        <dbReference type="EMBL" id="OVA14883.1"/>
    </source>
</evidence>
<dbReference type="OMA" id="VTSHNTH"/>
<dbReference type="PANTHER" id="PTHR31900">
    <property type="entry name" value="F-BOX/RNI SUPERFAMILY PROTEIN-RELATED"/>
    <property type="match status" value="1"/>
</dbReference>
<dbReference type="InterPro" id="IPR001810">
    <property type="entry name" value="F-box_dom"/>
</dbReference>
<dbReference type="Proteomes" id="UP000195402">
    <property type="component" value="Unassembled WGS sequence"/>
</dbReference>
<dbReference type="EMBL" id="MVGT01000943">
    <property type="protein sequence ID" value="OVA14883.1"/>
    <property type="molecule type" value="Genomic_DNA"/>
</dbReference>
<dbReference type="PANTHER" id="PTHR31900:SF34">
    <property type="entry name" value="EMB|CAB62440.1-RELATED"/>
    <property type="match status" value="1"/>
</dbReference>
<dbReference type="Gene3D" id="1.20.1280.50">
    <property type="match status" value="1"/>
</dbReference>
<dbReference type="InterPro" id="IPR055411">
    <property type="entry name" value="LRR_FXL15/At3g58940/PEG3-like"/>
</dbReference>
<dbReference type="Pfam" id="PF24758">
    <property type="entry name" value="LRR_At5g56370"/>
    <property type="match status" value="1"/>
</dbReference>
<keyword evidence="3" id="KW-1185">Reference proteome</keyword>
<dbReference type="CDD" id="cd22160">
    <property type="entry name" value="F-box_AtFBL13-like"/>
    <property type="match status" value="1"/>
</dbReference>
<dbReference type="InterPro" id="IPR050232">
    <property type="entry name" value="FBL13/AtMIF1-like"/>
</dbReference>
<reference evidence="2 3" key="1">
    <citation type="journal article" date="2017" name="Mol. Plant">
        <title>The Genome of Medicinal Plant Macleaya cordata Provides New Insights into Benzylisoquinoline Alkaloids Metabolism.</title>
        <authorList>
            <person name="Liu X."/>
            <person name="Liu Y."/>
            <person name="Huang P."/>
            <person name="Ma Y."/>
            <person name="Qing Z."/>
            <person name="Tang Q."/>
            <person name="Cao H."/>
            <person name="Cheng P."/>
            <person name="Zheng Y."/>
            <person name="Yuan Z."/>
            <person name="Zhou Y."/>
            <person name="Liu J."/>
            <person name="Tang Z."/>
            <person name="Zhuo Y."/>
            <person name="Zhang Y."/>
            <person name="Yu L."/>
            <person name="Huang J."/>
            <person name="Yang P."/>
            <person name="Peng Q."/>
            <person name="Zhang J."/>
            <person name="Jiang W."/>
            <person name="Zhang Z."/>
            <person name="Lin K."/>
            <person name="Ro D.K."/>
            <person name="Chen X."/>
            <person name="Xiong X."/>
            <person name="Shang Y."/>
            <person name="Huang S."/>
            <person name="Zeng J."/>
        </authorList>
    </citation>
    <scope>NUCLEOTIDE SEQUENCE [LARGE SCALE GENOMIC DNA]</scope>
    <source>
        <strain evidence="3">cv. BLH2017</strain>
        <tissue evidence="2">Root</tissue>
    </source>
</reference>
<dbReference type="Pfam" id="PF00646">
    <property type="entry name" value="F-box"/>
    <property type="match status" value="1"/>
</dbReference>
<dbReference type="SUPFAM" id="SSF81383">
    <property type="entry name" value="F-box domain"/>
    <property type="match status" value="1"/>
</dbReference>
<dbReference type="InterPro" id="IPR053781">
    <property type="entry name" value="F-box_AtFBL13-like"/>
</dbReference>
<proteinExistence type="predicted"/>
<dbReference type="AlphaFoldDB" id="A0A200QWN2"/>